<name>A0ACC0AW26_CATRO</name>
<dbReference type="Proteomes" id="UP001060085">
    <property type="component" value="Linkage Group LG05"/>
</dbReference>
<evidence type="ECO:0000313" key="2">
    <source>
        <dbReference type="Proteomes" id="UP001060085"/>
    </source>
</evidence>
<accession>A0ACC0AW26</accession>
<keyword evidence="2" id="KW-1185">Reference proteome</keyword>
<proteinExistence type="predicted"/>
<organism evidence="1 2">
    <name type="scientific">Catharanthus roseus</name>
    <name type="common">Madagascar periwinkle</name>
    <name type="synonym">Vinca rosea</name>
    <dbReference type="NCBI Taxonomy" id="4058"/>
    <lineage>
        <taxon>Eukaryota</taxon>
        <taxon>Viridiplantae</taxon>
        <taxon>Streptophyta</taxon>
        <taxon>Embryophyta</taxon>
        <taxon>Tracheophyta</taxon>
        <taxon>Spermatophyta</taxon>
        <taxon>Magnoliopsida</taxon>
        <taxon>eudicotyledons</taxon>
        <taxon>Gunneridae</taxon>
        <taxon>Pentapetalae</taxon>
        <taxon>asterids</taxon>
        <taxon>lamiids</taxon>
        <taxon>Gentianales</taxon>
        <taxon>Apocynaceae</taxon>
        <taxon>Rauvolfioideae</taxon>
        <taxon>Vinceae</taxon>
        <taxon>Catharanthinae</taxon>
        <taxon>Catharanthus</taxon>
    </lineage>
</organism>
<comment type="caution">
    <text evidence="1">The sequence shown here is derived from an EMBL/GenBank/DDBJ whole genome shotgun (WGS) entry which is preliminary data.</text>
</comment>
<sequence length="194" mass="22311">MAQEHQDMAAETSRSNEKTLWTSLWMVLVPPKVKTMVWQLCRDTIPTRVNLRKRSPVVDITCPLCRSWFESNGREIWDCRGKQLRKLLKNATNYKEVLWGLLSESKPEVVGMHRSAITMNDPQRTERTNRIGIRAALAFNLKGVMKATHAEALVVWHGINLAKELGLRSLLVETDCSRLVTKMYNWEGFVASWS</sequence>
<dbReference type="EMBL" id="CM044705">
    <property type="protein sequence ID" value="KAI5664759.1"/>
    <property type="molecule type" value="Genomic_DNA"/>
</dbReference>
<gene>
    <name evidence="1" type="ORF">M9H77_24082</name>
</gene>
<protein>
    <submittedName>
        <fullName evidence="1">Uncharacterized protein</fullName>
    </submittedName>
</protein>
<evidence type="ECO:0000313" key="1">
    <source>
        <dbReference type="EMBL" id="KAI5664759.1"/>
    </source>
</evidence>
<reference evidence="2" key="1">
    <citation type="journal article" date="2023" name="Nat. Plants">
        <title>Single-cell RNA sequencing provides a high-resolution roadmap for understanding the multicellular compartmentation of specialized metabolism.</title>
        <authorList>
            <person name="Sun S."/>
            <person name="Shen X."/>
            <person name="Li Y."/>
            <person name="Li Y."/>
            <person name="Wang S."/>
            <person name="Li R."/>
            <person name="Zhang H."/>
            <person name="Shen G."/>
            <person name="Guo B."/>
            <person name="Wei J."/>
            <person name="Xu J."/>
            <person name="St-Pierre B."/>
            <person name="Chen S."/>
            <person name="Sun C."/>
        </authorList>
    </citation>
    <scope>NUCLEOTIDE SEQUENCE [LARGE SCALE GENOMIC DNA]</scope>
</reference>